<dbReference type="AlphaFoldDB" id="A0A4R2KQD9"/>
<evidence type="ECO:0000259" key="5">
    <source>
        <dbReference type="PROSITE" id="PS51123"/>
    </source>
</evidence>
<evidence type="ECO:0000256" key="1">
    <source>
        <dbReference type="ARBA" id="ARBA00004442"/>
    </source>
</evidence>
<dbReference type="Gene3D" id="3.30.1330.60">
    <property type="entry name" value="OmpA-like domain"/>
    <property type="match status" value="1"/>
</dbReference>
<sequence>MMIRKLLAVLLALVFAPSGWAQDWCSDVAGADHPQVPRYDGSCRIAHVERAYDEVMLPLGPAVEQDGAWVPEQRETLEGKSTRLMYLAPEGRSSLEVFRNYERSLAARGFEVLFSCSGKECDVRDGDRLQGVILPTARRIGNAGNHSFTIFNYGVKDRRYLTARSADELTWVGVFLAESEHIFLRTADKRRVAMHIDVLELEAMEERMVDAAALAKGIGEKGSVTLDNIYFDFGAATLTAESGNAIAEAARLLQDNPDLNIYVVGHTDSVGAYEGNLTLSRQRAEAVVEALASGNGIDRVRVVPAGVGPLAPVVSNATEAGRAQNRRVELVAR</sequence>
<evidence type="ECO:0000313" key="7">
    <source>
        <dbReference type="Proteomes" id="UP000294980"/>
    </source>
</evidence>
<proteinExistence type="predicted"/>
<comment type="caution">
    <text evidence="6">The sequence shown here is derived from an EMBL/GenBank/DDBJ whole genome shotgun (WGS) entry which is preliminary data.</text>
</comment>
<dbReference type="Pfam" id="PF00691">
    <property type="entry name" value="OmpA"/>
    <property type="match status" value="1"/>
</dbReference>
<feature type="signal peptide" evidence="4">
    <location>
        <begin position="1"/>
        <end position="21"/>
    </location>
</feature>
<protein>
    <submittedName>
        <fullName evidence="6">Outer membrane protein OmpA-like peptidoglycan-associated protein</fullName>
    </submittedName>
</protein>
<dbReference type="PANTHER" id="PTHR30329">
    <property type="entry name" value="STATOR ELEMENT OF FLAGELLAR MOTOR COMPLEX"/>
    <property type="match status" value="1"/>
</dbReference>
<reference evidence="6 7" key="1">
    <citation type="submission" date="2019-03" db="EMBL/GenBank/DDBJ databases">
        <title>Genomic Encyclopedia of Type Strains, Phase IV (KMG-IV): sequencing the most valuable type-strain genomes for metagenomic binning, comparative biology and taxonomic classification.</title>
        <authorList>
            <person name="Goeker M."/>
        </authorList>
    </citation>
    <scope>NUCLEOTIDE SEQUENCE [LARGE SCALE GENOMIC DNA]</scope>
    <source>
        <strain evidence="6 7">DSM 23344</strain>
    </source>
</reference>
<dbReference type="InterPro" id="IPR032608">
    <property type="entry name" value="DUF4892"/>
</dbReference>
<dbReference type="CDD" id="cd07185">
    <property type="entry name" value="OmpA_C-like"/>
    <property type="match status" value="1"/>
</dbReference>
<evidence type="ECO:0000256" key="4">
    <source>
        <dbReference type="SAM" id="SignalP"/>
    </source>
</evidence>
<evidence type="ECO:0000313" key="6">
    <source>
        <dbReference type="EMBL" id="TCO74897.1"/>
    </source>
</evidence>
<feature type="chain" id="PRO_5020335286" evidence="4">
    <location>
        <begin position="22"/>
        <end position="333"/>
    </location>
</feature>
<keyword evidence="2 3" id="KW-0472">Membrane</keyword>
<dbReference type="InterPro" id="IPR036737">
    <property type="entry name" value="OmpA-like_sf"/>
</dbReference>
<keyword evidence="4" id="KW-0732">Signal</keyword>
<evidence type="ECO:0000256" key="2">
    <source>
        <dbReference type="ARBA" id="ARBA00023136"/>
    </source>
</evidence>
<dbReference type="Proteomes" id="UP000294980">
    <property type="component" value="Unassembled WGS sequence"/>
</dbReference>
<dbReference type="InterPro" id="IPR050330">
    <property type="entry name" value="Bact_OuterMem_StrucFunc"/>
</dbReference>
<keyword evidence="7" id="KW-1185">Reference proteome</keyword>
<dbReference type="RefSeq" id="WP_117318920.1">
    <property type="nucleotide sequence ID" value="NZ_QQSW01000016.1"/>
</dbReference>
<dbReference type="GO" id="GO:0009279">
    <property type="term" value="C:cell outer membrane"/>
    <property type="evidence" value="ECO:0007669"/>
    <property type="project" value="UniProtKB-SubCell"/>
</dbReference>
<gene>
    <name evidence="6" type="ORF">EV688_11154</name>
</gene>
<dbReference type="InterPro" id="IPR006664">
    <property type="entry name" value="OMP_bac"/>
</dbReference>
<dbReference type="SUPFAM" id="SSF103088">
    <property type="entry name" value="OmpA-like"/>
    <property type="match status" value="1"/>
</dbReference>
<dbReference type="EMBL" id="SLWX01000011">
    <property type="protein sequence ID" value="TCO74897.1"/>
    <property type="molecule type" value="Genomic_DNA"/>
</dbReference>
<organism evidence="6 7">
    <name type="scientific">Chromatocurvus halotolerans</name>
    <dbReference type="NCBI Taxonomy" id="1132028"/>
    <lineage>
        <taxon>Bacteria</taxon>
        <taxon>Pseudomonadati</taxon>
        <taxon>Pseudomonadota</taxon>
        <taxon>Gammaproteobacteria</taxon>
        <taxon>Cellvibrionales</taxon>
        <taxon>Halieaceae</taxon>
        <taxon>Chromatocurvus</taxon>
    </lineage>
</organism>
<dbReference type="OrthoDB" id="9792021at2"/>
<accession>A0A4R2KQD9</accession>
<dbReference type="Pfam" id="PF16234">
    <property type="entry name" value="DUF4892"/>
    <property type="match status" value="1"/>
</dbReference>
<dbReference type="PRINTS" id="PR01021">
    <property type="entry name" value="OMPADOMAIN"/>
</dbReference>
<dbReference type="InterPro" id="IPR006665">
    <property type="entry name" value="OmpA-like"/>
</dbReference>
<feature type="domain" description="OmpA-like" evidence="5">
    <location>
        <begin position="218"/>
        <end position="333"/>
    </location>
</feature>
<name>A0A4R2KQD9_9GAMM</name>
<comment type="subcellular location">
    <subcellularLocation>
        <location evidence="1">Cell outer membrane</location>
    </subcellularLocation>
</comment>
<dbReference type="PANTHER" id="PTHR30329:SF20">
    <property type="entry name" value="EXPORTED PROTEIN"/>
    <property type="match status" value="1"/>
</dbReference>
<dbReference type="PROSITE" id="PS51123">
    <property type="entry name" value="OMPA_2"/>
    <property type="match status" value="1"/>
</dbReference>
<evidence type="ECO:0000256" key="3">
    <source>
        <dbReference type="PROSITE-ProRule" id="PRU00473"/>
    </source>
</evidence>